<keyword evidence="2" id="KW-0255">Endonuclease</keyword>
<name>D3DFV7_HYDTT</name>
<dbReference type="Proteomes" id="UP000002574">
    <property type="component" value="Chromosome"/>
</dbReference>
<proteinExistence type="predicted"/>
<dbReference type="eggNOG" id="COG1372">
    <property type="taxonomic scope" value="Bacteria"/>
</dbReference>
<dbReference type="AlphaFoldDB" id="D3DFV7"/>
<evidence type="ECO:0000259" key="1">
    <source>
        <dbReference type="Pfam" id="PF03161"/>
    </source>
</evidence>
<gene>
    <name evidence="2" type="ordered locus">HTH_0242</name>
</gene>
<organism evidence="2 3">
    <name type="scientific">Hydrogenobacter thermophilus (strain DSM 6534 / IAM 12695 / TK-6)</name>
    <dbReference type="NCBI Taxonomy" id="608538"/>
    <lineage>
        <taxon>Bacteria</taxon>
        <taxon>Pseudomonadati</taxon>
        <taxon>Aquificota</taxon>
        <taxon>Aquificia</taxon>
        <taxon>Aquificales</taxon>
        <taxon>Aquificaceae</taxon>
        <taxon>Hydrogenobacter</taxon>
    </lineage>
</organism>
<dbReference type="Pfam" id="PF03161">
    <property type="entry name" value="LAGLIDADG_2"/>
    <property type="match status" value="1"/>
</dbReference>
<keyword evidence="3" id="KW-1185">Reference proteome</keyword>
<dbReference type="EMBL" id="AP011112">
    <property type="protein sequence ID" value="BAI68709.1"/>
    <property type="molecule type" value="Genomic_DNA"/>
</dbReference>
<dbReference type="SUPFAM" id="SSF55608">
    <property type="entry name" value="Homing endonucleases"/>
    <property type="match status" value="1"/>
</dbReference>
<protein>
    <submittedName>
        <fullName evidence="2">Homing endonuclease</fullName>
    </submittedName>
</protein>
<sequence length="213" mass="25740">MISKRQKEIIIGTLLGDGYLQSTGKRNARLKLEHSERQKDYIFWKWEELKNLMQDKPRRIERYNPRWGKSYTYYRCQSHSMPFLGKLKMLFYDQKGKKRVPEKIEALLKSPLSLAVWYMDDGYYYRRDKVAYIYLPKYEEEELQRLIRTLEVNFSLKPKLVWKKGYPVLYFPKEETQKLMEIVKPWVPEFMRYKTSPDPVTTEGALPEGSTKR</sequence>
<dbReference type="InterPro" id="IPR027434">
    <property type="entry name" value="Homing_endonucl"/>
</dbReference>
<keyword evidence="2" id="KW-0540">Nuclease</keyword>
<evidence type="ECO:0000313" key="2">
    <source>
        <dbReference type="EMBL" id="BAI68709.1"/>
    </source>
</evidence>
<evidence type="ECO:0000313" key="3">
    <source>
        <dbReference type="Proteomes" id="UP000002574"/>
    </source>
</evidence>
<dbReference type="GO" id="GO:0004519">
    <property type="term" value="F:endonuclease activity"/>
    <property type="evidence" value="ECO:0007669"/>
    <property type="project" value="UniProtKB-KW"/>
</dbReference>
<dbReference type="KEGG" id="hth:HTH_0242"/>
<dbReference type="InterPro" id="IPR004860">
    <property type="entry name" value="LAGLIDADG_dom"/>
</dbReference>
<reference evidence="2 3" key="1">
    <citation type="journal article" date="2010" name="J. Bacteriol.">
        <title>Complete genome sequence of the thermophilic, obligately chemolithoautotrophic hydrogen-oxidizing bacterium Hydrogenobacter thermophilus TK-6.</title>
        <authorList>
            <person name="Arai H."/>
            <person name="Kanbe H."/>
            <person name="Ishii M."/>
            <person name="Igarashi Y."/>
        </authorList>
    </citation>
    <scope>NUCLEOTIDE SEQUENCE [LARGE SCALE GENOMIC DNA]</scope>
    <source>
        <strain evidence="3">DSM 6534 / IAM 12695 / TK-6 [Tokyo]</strain>
    </source>
</reference>
<dbReference type="Gene3D" id="3.10.28.10">
    <property type="entry name" value="Homing endonucleases"/>
    <property type="match status" value="2"/>
</dbReference>
<keyword evidence="2" id="KW-0378">Hydrolase</keyword>
<dbReference type="STRING" id="608538.HTH_0242"/>
<feature type="domain" description="Homing endonuclease LAGLIDADG" evidence="1">
    <location>
        <begin position="7"/>
        <end position="179"/>
    </location>
</feature>
<accession>D3DFV7</accession>